<keyword evidence="1" id="KW-0732">Signal</keyword>
<name>A0A437MGW6_9PROT</name>
<dbReference type="GO" id="GO:0003824">
    <property type="term" value="F:catalytic activity"/>
    <property type="evidence" value="ECO:0007669"/>
    <property type="project" value="InterPro"/>
</dbReference>
<evidence type="ECO:0000256" key="1">
    <source>
        <dbReference type="SAM" id="SignalP"/>
    </source>
</evidence>
<feature type="domain" description="Endonuclease/exonuclease/phosphatase" evidence="2">
    <location>
        <begin position="24"/>
        <end position="270"/>
    </location>
</feature>
<dbReference type="OrthoDB" id="395856at2"/>
<proteinExistence type="predicted"/>
<protein>
    <recommendedName>
        <fullName evidence="2">Endonuclease/exonuclease/phosphatase domain-containing protein</fullName>
    </recommendedName>
</protein>
<dbReference type="SUPFAM" id="SSF56219">
    <property type="entry name" value="DNase I-like"/>
    <property type="match status" value="1"/>
</dbReference>
<sequence length="280" mass="31585">MRVLALILLLLAAPVQAAELKFSTWNIGWATLRPPSELPRDVIRRSDSDWRLLRDYARRLDADVVALQEVDGPEIAARIFDPRTYAFFFADENDTQRTGFAVRRTLRVTRNEDLLGLDLRPDARFSLRRGADITIEAGGNRIRLLSIHLKAGCMEGSMDRSRECDDLTQQAAVLAGWIAQRRRENAPFLIMGDFNRRMRGPDDEFLARLNAPLARATENQSSPCFAGARGGRPFIDHIMAGGAARGWMRPDTLRVMVYAERDARDRVSDHCPVSVGLRLP</sequence>
<reference evidence="3 4" key="1">
    <citation type="submission" date="2019-01" db="EMBL/GenBank/DDBJ databases">
        <authorList>
            <person name="Chen W.-M."/>
        </authorList>
    </citation>
    <scope>NUCLEOTIDE SEQUENCE [LARGE SCALE GENOMIC DNA]</scope>
    <source>
        <strain evidence="3 4">CCP-6</strain>
    </source>
</reference>
<dbReference type="Proteomes" id="UP000282957">
    <property type="component" value="Unassembled WGS sequence"/>
</dbReference>
<keyword evidence="4" id="KW-1185">Reference proteome</keyword>
<feature type="signal peptide" evidence="1">
    <location>
        <begin position="1"/>
        <end position="17"/>
    </location>
</feature>
<dbReference type="Gene3D" id="3.60.10.10">
    <property type="entry name" value="Endonuclease/exonuclease/phosphatase"/>
    <property type="match status" value="1"/>
</dbReference>
<dbReference type="AlphaFoldDB" id="A0A437MGW6"/>
<accession>A0A437MGW6</accession>
<dbReference type="InterPro" id="IPR005135">
    <property type="entry name" value="Endo/exonuclease/phosphatase"/>
</dbReference>
<feature type="chain" id="PRO_5019167944" description="Endonuclease/exonuclease/phosphatase domain-containing protein" evidence="1">
    <location>
        <begin position="18"/>
        <end position="280"/>
    </location>
</feature>
<dbReference type="RefSeq" id="WP_127787541.1">
    <property type="nucleotide sequence ID" value="NZ_SACL01000003.1"/>
</dbReference>
<evidence type="ECO:0000313" key="3">
    <source>
        <dbReference type="EMBL" id="RVT96894.1"/>
    </source>
</evidence>
<gene>
    <name evidence="3" type="ORF">EOD42_10855</name>
</gene>
<dbReference type="Pfam" id="PF03372">
    <property type="entry name" value="Exo_endo_phos"/>
    <property type="match status" value="1"/>
</dbReference>
<evidence type="ECO:0000259" key="2">
    <source>
        <dbReference type="Pfam" id="PF03372"/>
    </source>
</evidence>
<evidence type="ECO:0000313" key="4">
    <source>
        <dbReference type="Proteomes" id="UP000282957"/>
    </source>
</evidence>
<dbReference type="InterPro" id="IPR036691">
    <property type="entry name" value="Endo/exonu/phosph_ase_sf"/>
</dbReference>
<organism evidence="3 4">
    <name type="scientific">Rhodovarius crocodyli</name>
    <dbReference type="NCBI Taxonomy" id="1979269"/>
    <lineage>
        <taxon>Bacteria</taxon>
        <taxon>Pseudomonadati</taxon>
        <taxon>Pseudomonadota</taxon>
        <taxon>Alphaproteobacteria</taxon>
        <taxon>Acetobacterales</taxon>
        <taxon>Roseomonadaceae</taxon>
        <taxon>Rhodovarius</taxon>
    </lineage>
</organism>
<comment type="caution">
    <text evidence="3">The sequence shown here is derived from an EMBL/GenBank/DDBJ whole genome shotgun (WGS) entry which is preliminary data.</text>
</comment>
<dbReference type="EMBL" id="SACL01000003">
    <property type="protein sequence ID" value="RVT96894.1"/>
    <property type="molecule type" value="Genomic_DNA"/>
</dbReference>